<keyword evidence="6" id="KW-0482">Metalloprotease</keyword>
<protein>
    <recommendedName>
        <fullName evidence="9">Peptidase M14 domain-containing protein</fullName>
    </recommendedName>
</protein>
<dbReference type="PROSITE" id="PS52035">
    <property type="entry name" value="PEPTIDASE_M14"/>
    <property type="match status" value="1"/>
</dbReference>
<evidence type="ECO:0000256" key="2">
    <source>
        <dbReference type="ARBA" id="ARBA00005988"/>
    </source>
</evidence>
<dbReference type="SMART" id="SM00631">
    <property type="entry name" value="Zn_pept"/>
    <property type="match status" value="1"/>
</dbReference>
<evidence type="ECO:0000256" key="3">
    <source>
        <dbReference type="ARBA" id="ARBA00022670"/>
    </source>
</evidence>
<dbReference type="InterPro" id="IPR000834">
    <property type="entry name" value="Peptidase_M14"/>
</dbReference>
<evidence type="ECO:0000256" key="7">
    <source>
        <dbReference type="PROSITE-ProRule" id="PRU01379"/>
    </source>
</evidence>
<evidence type="ECO:0000256" key="4">
    <source>
        <dbReference type="ARBA" id="ARBA00022801"/>
    </source>
</evidence>
<dbReference type="PANTHER" id="PTHR11705:SF143">
    <property type="entry name" value="SLL0236 PROTEIN"/>
    <property type="match status" value="1"/>
</dbReference>
<sequence length="322" mass="36606">MTQKAFVRPLLMALTLLLCTAPVAEAAGDPYANPEGRRLSVKEACQRIGTKLGSVSIRDCLKQKLRHTGSYSVNGTPILMKEYPPLKNRRPRGRILVIGGIHGDEYSSVSIAFRWLEKLNRHHSGLFHWHVAPLVNPDGLLQRKSSRMNARGVDLNRNFSTPNWAVEAPDYWVNRTRRDPRRYPGTAALSEPESRWIAEEIETFKPDVIVSIHAPYGLLDFDGPPKNPPQKLGSLYLSPLGTYPGSLGRYAGMHKRIPIITIELQYAGIMPSKSEIRNIWMDLVRWLSRNVRPEMRRVHGRDSRPFNMLDPNNLESWEESLS</sequence>
<organism evidence="10">
    <name type="scientific">Magnetococcus massalia (strain MO-1)</name>
    <dbReference type="NCBI Taxonomy" id="451514"/>
    <lineage>
        <taxon>Bacteria</taxon>
        <taxon>Pseudomonadati</taxon>
        <taxon>Pseudomonadota</taxon>
        <taxon>Magnetococcia</taxon>
        <taxon>Magnetococcales</taxon>
        <taxon>Magnetococcaceae</taxon>
        <taxon>Magnetococcus</taxon>
    </lineage>
</organism>
<proteinExistence type="inferred from homology"/>
<evidence type="ECO:0000259" key="9">
    <source>
        <dbReference type="PROSITE" id="PS52035"/>
    </source>
</evidence>
<dbReference type="CDD" id="cd06904">
    <property type="entry name" value="M14_MpaA-like"/>
    <property type="match status" value="1"/>
</dbReference>
<evidence type="ECO:0000256" key="8">
    <source>
        <dbReference type="SAM" id="SignalP"/>
    </source>
</evidence>
<evidence type="ECO:0000256" key="1">
    <source>
        <dbReference type="ARBA" id="ARBA00001947"/>
    </source>
</evidence>
<dbReference type="Pfam" id="PF00246">
    <property type="entry name" value="Peptidase_M14"/>
    <property type="match status" value="1"/>
</dbReference>
<name>A0A1S7LLD1_MAGMO</name>
<feature type="domain" description="Peptidase M14" evidence="9">
    <location>
        <begin position="29"/>
        <end position="287"/>
    </location>
</feature>
<dbReference type="AlphaFoldDB" id="A0A1S7LLD1"/>
<dbReference type="GO" id="GO:0006508">
    <property type="term" value="P:proteolysis"/>
    <property type="evidence" value="ECO:0007669"/>
    <property type="project" value="UniProtKB-KW"/>
</dbReference>
<keyword evidence="8" id="KW-0732">Signal</keyword>
<dbReference type="GO" id="GO:0008270">
    <property type="term" value="F:zinc ion binding"/>
    <property type="evidence" value="ECO:0007669"/>
    <property type="project" value="InterPro"/>
</dbReference>
<keyword evidence="5" id="KW-0862">Zinc</keyword>
<gene>
    <name evidence="10" type="ORF">MAGMO_3544</name>
</gene>
<evidence type="ECO:0000256" key="6">
    <source>
        <dbReference type="ARBA" id="ARBA00023049"/>
    </source>
</evidence>
<feature type="active site" description="Proton donor/acceptor" evidence="7">
    <location>
        <position position="263"/>
    </location>
</feature>
<comment type="cofactor">
    <cofactor evidence="1">
        <name>Zn(2+)</name>
        <dbReference type="ChEBI" id="CHEBI:29105"/>
    </cofactor>
</comment>
<dbReference type="GO" id="GO:0005615">
    <property type="term" value="C:extracellular space"/>
    <property type="evidence" value="ECO:0007669"/>
    <property type="project" value="TreeGrafter"/>
</dbReference>
<reference evidence="10" key="1">
    <citation type="submission" date="2015-04" db="EMBL/GenBank/DDBJ databases">
        <authorList>
            <person name="Syromyatnikov M.Y."/>
            <person name="Popov V.N."/>
        </authorList>
    </citation>
    <scope>NUCLEOTIDE SEQUENCE</scope>
    <source>
        <strain evidence="10">MO-1</strain>
    </source>
</reference>
<dbReference type="SUPFAM" id="SSF53187">
    <property type="entry name" value="Zn-dependent exopeptidases"/>
    <property type="match status" value="1"/>
</dbReference>
<accession>A0A1S7LLD1</accession>
<feature type="signal peptide" evidence="8">
    <location>
        <begin position="1"/>
        <end position="26"/>
    </location>
</feature>
<comment type="similarity">
    <text evidence="2 7">Belongs to the peptidase M14 family.</text>
</comment>
<keyword evidence="3" id="KW-0645">Protease</keyword>
<dbReference type="PANTHER" id="PTHR11705">
    <property type="entry name" value="PROTEASE FAMILY M14 CARBOXYPEPTIDASE A,B"/>
    <property type="match status" value="1"/>
</dbReference>
<evidence type="ECO:0000256" key="5">
    <source>
        <dbReference type="ARBA" id="ARBA00022833"/>
    </source>
</evidence>
<keyword evidence="4" id="KW-0378">Hydrolase</keyword>
<dbReference type="EMBL" id="LO017727">
    <property type="protein sequence ID" value="CRH07680.1"/>
    <property type="molecule type" value="Genomic_DNA"/>
</dbReference>
<dbReference type="GO" id="GO:0004181">
    <property type="term" value="F:metallocarboxypeptidase activity"/>
    <property type="evidence" value="ECO:0007669"/>
    <property type="project" value="InterPro"/>
</dbReference>
<evidence type="ECO:0000313" key="10">
    <source>
        <dbReference type="EMBL" id="CRH07680.1"/>
    </source>
</evidence>
<feature type="chain" id="PRO_5012842743" description="Peptidase M14 domain-containing protein" evidence="8">
    <location>
        <begin position="27"/>
        <end position="322"/>
    </location>
</feature>
<dbReference type="Gene3D" id="3.40.630.10">
    <property type="entry name" value="Zn peptidases"/>
    <property type="match status" value="1"/>
</dbReference>